<accession>X1DNZ8</accession>
<dbReference type="AlphaFoldDB" id="X1DNZ8"/>
<evidence type="ECO:0000313" key="2">
    <source>
        <dbReference type="EMBL" id="GAG98156.1"/>
    </source>
</evidence>
<organism evidence="2">
    <name type="scientific">marine sediment metagenome</name>
    <dbReference type="NCBI Taxonomy" id="412755"/>
    <lineage>
        <taxon>unclassified sequences</taxon>
        <taxon>metagenomes</taxon>
        <taxon>ecological metagenomes</taxon>
    </lineage>
</organism>
<dbReference type="EMBL" id="BART01021264">
    <property type="protein sequence ID" value="GAG98156.1"/>
    <property type="molecule type" value="Genomic_DNA"/>
</dbReference>
<reference evidence="2" key="1">
    <citation type="journal article" date="2014" name="Front. Microbiol.">
        <title>High frequency of phylogenetically diverse reductive dehalogenase-homologous genes in deep subseafloor sedimentary metagenomes.</title>
        <authorList>
            <person name="Kawai M."/>
            <person name="Futagami T."/>
            <person name="Toyoda A."/>
            <person name="Takaki Y."/>
            <person name="Nishi S."/>
            <person name="Hori S."/>
            <person name="Arai W."/>
            <person name="Tsubouchi T."/>
            <person name="Morono Y."/>
            <person name="Uchiyama I."/>
            <person name="Ito T."/>
            <person name="Fujiyama A."/>
            <person name="Inagaki F."/>
            <person name="Takami H."/>
        </authorList>
    </citation>
    <scope>NUCLEOTIDE SEQUENCE</scope>
    <source>
        <strain evidence="2">Expedition CK06-06</strain>
    </source>
</reference>
<protein>
    <submittedName>
        <fullName evidence="2">Uncharacterized protein</fullName>
    </submittedName>
</protein>
<keyword evidence="1" id="KW-0812">Transmembrane</keyword>
<sequence>MTNKENSIITNQNSLKKVMVGILVFGSIWGLLDAISVLYIAPFFHIRQLCLCPLTVVIFGFFLMTSKLYEYNKVGLGNGARPHF</sequence>
<feature type="transmembrane region" description="Helical" evidence="1">
    <location>
        <begin position="20"/>
        <end position="40"/>
    </location>
</feature>
<comment type="caution">
    <text evidence="2">The sequence shown here is derived from an EMBL/GenBank/DDBJ whole genome shotgun (WGS) entry which is preliminary data.</text>
</comment>
<gene>
    <name evidence="2" type="ORF">S01H4_39286</name>
</gene>
<feature type="transmembrane region" description="Helical" evidence="1">
    <location>
        <begin position="46"/>
        <end position="64"/>
    </location>
</feature>
<proteinExistence type="predicted"/>
<keyword evidence="1" id="KW-0472">Membrane</keyword>
<keyword evidence="1" id="KW-1133">Transmembrane helix</keyword>
<name>X1DNZ8_9ZZZZ</name>
<evidence type="ECO:0000256" key="1">
    <source>
        <dbReference type="SAM" id="Phobius"/>
    </source>
</evidence>